<keyword evidence="7" id="KW-0812">Transmembrane</keyword>
<dbReference type="UniPathway" id="UPA00378"/>
<dbReference type="OrthoDB" id="19639at2759"/>
<evidence type="ECO:0000256" key="5">
    <source>
        <dbReference type="ARBA" id="ARBA00012596"/>
    </source>
</evidence>
<evidence type="ECO:0000256" key="1">
    <source>
        <dbReference type="ARBA" id="ARBA00001946"/>
    </source>
</evidence>
<dbReference type="AlphaFoldDB" id="A0A1D2MNA0"/>
<keyword evidence="9" id="KW-0460">Magnesium</keyword>
<dbReference type="GO" id="GO:0005789">
    <property type="term" value="C:endoplasmic reticulum membrane"/>
    <property type="evidence" value="ECO:0007669"/>
    <property type="project" value="UniProtKB-SubCell"/>
</dbReference>
<organism evidence="13 14">
    <name type="scientific">Orchesella cincta</name>
    <name type="common">Springtail</name>
    <name type="synonym">Podura cincta</name>
    <dbReference type="NCBI Taxonomy" id="48709"/>
    <lineage>
        <taxon>Eukaryota</taxon>
        <taxon>Metazoa</taxon>
        <taxon>Ecdysozoa</taxon>
        <taxon>Arthropoda</taxon>
        <taxon>Hexapoda</taxon>
        <taxon>Collembola</taxon>
        <taxon>Entomobryomorpha</taxon>
        <taxon>Entomobryoidea</taxon>
        <taxon>Orchesellidae</taxon>
        <taxon>Orchesellinae</taxon>
        <taxon>Orchesella</taxon>
    </lineage>
</organism>
<evidence type="ECO:0000313" key="13">
    <source>
        <dbReference type="EMBL" id="ODM94315.1"/>
    </source>
</evidence>
<dbReference type="EMBL" id="LJIJ01000826">
    <property type="protein sequence ID" value="ODM94315.1"/>
    <property type="molecule type" value="Genomic_DNA"/>
</dbReference>
<reference evidence="13 14" key="1">
    <citation type="journal article" date="2016" name="Genome Biol. Evol.">
        <title>Gene Family Evolution Reflects Adaptation to Soil Environmental Stressors in the Genome of the Collembolan Orchesella cincta.</title>
        <authorList>
            <person name="Faddeeva-Vakhrusheva A."/>
            <person name="Derks M.F."/>
            <person name="Anvar S.Y."/>
            <person name="Agamennone V."/>
            <person name="Suring W."/>
            <person name="Smit S."/>
            <person name="van Straalen N.M."/>
            <person name="Roelofs D."/>
        </authorList>
    </citation>
    <scope>NUCLEOTIDE SEQUENCE [LARGE SCALE GENOMIC DNA]</scope>
    <source>
        <tissue evidence="13">Mixed pool</tissue>
    </source>
</reference>
<keyword evidence="14" id="KW-1185">Reference proteome</keyword>
<comment type="catalytic activity">
    <reaction evidence="12">
        <text>n isopentenyl diphosphate + (2E,6E)-farnesyl diphosphate = a di-trans,poly-cis-polyprenyl diphosphate + n diphosphate</text>
        <dbReference type="Rhea" id="RHEA:53008"/>
        <dbReference type="Rhea" id="RHEA-COMP:19494"/>
        <dbReference type="ChEBI" id="CHEBI:33019"/>
        <dbReference type="ChEBI" id="CHEBI:128769"/>
        <dbReference type="ChEBI" id="CHEBI:136960"/>
        <dbReference type="ChEBI" id="CHEBI:175763"/>
        <dbReference type="EC" id="2.5.1.87"/>
    </reaction>
</comment>
<comment type="cofactor">
    <cofactor evidence="1">
        <name>Mg(2+)</name>
        <dbReference type="ChEBI" id="CHEBI:18420"/>
    </cofactor>
</comment>
<evidence type="ECO:0000256" key="3">
    <source>
        <dbReference type="ARBA" id="ARBA00004922"/>
    </source>
</evidence>
<evidence type="ECO:0000256" key="10">
    <source>
        <dbReference type="ARBA" id="ARBA00022989"/>
    </source>
</evidence>
<evidence type="ECO:0000256" key="4">
    <source>
        <dbReference type="ARBA" id="ARBA00005432"/>
    </source>
</evidence>
<evidence type="ECO:0000256" key="9">
    <source>
        <dbReference type="ARBA" id="ARBA00022842"/>
    </source>
</evidence>
<evidence type="ECO:0000313" key="14">
    <source>
        <dbReference type="Proteomes" id="UP000094527"/>
    </source>
</evidence>
<dbReference type="SUPFAM" id="SSF64005">
    <property type="entry name" value="Undecaprenyl diphosphate synthase"/>
    <property type="match status" value="1"/>
</dbReference>
<sequence>MNLQTIAKVVAWASAANIPVISLYDYNGILKTRYKELGGYIQEEIIQDFWAVKKTRANNDPPIVKFHNVHKTNGYTNGINGTKALDTVHIFVFSRNDGKPNIVRAVKDIYLDKFERNSNIINPAVPKSDDEKLIDENTLDSYLNRYNGWSSHIAEAKTEPDLLLILGNVKSTLGFLPWHIRLTEIHWLPSLKRIEMCDFLGTLYKYAKCQQRFGK</sequence>
<accession>A0A1D2MNA0</accession>
<dbReference type="Gene3D" id="3.40.1180.10">
    <property type="entry name" value="Decaprenyl diphosphate synthase-like"/>
    <property type="match status" value="1"/>
</dbReference>
<evidence type="ECO:0000256" key="6">
    <source>
        <dbReference type="ARBA" id="ARBA00022679"/>
    </source>
</evidence>
<dbReference type="InterPro" id="IPR038887">
    <property type="entry name" value="Nus1/NgBR"/>
</dbReference>
<protein>
    <recommendedName>
        <fullName evidence="5">ditrans,polycis-polyprenyl diphosphate synthase [(2E,6E)-farnesyldiphosphate specific]</fullName>
        <ecNumber evidence="5">2.5.1.87</ecNumber>
    </recommendedName>
</protein>
<keyword evidence="10" id="KW-1133">Transmembrane helix</keyword>
<evidence type="ECO:0000256" key="11">
    <source>
        <dbReference type="ARBA" id="ARBA00023136"/>
    </source>
</evidence>
<keyword evidence="6" id="KW-0808">Transferase</keyword>
<dbReference type="PANTHER" id="PTHR21528">
    <property type="entry name" value="DEHYDRODOLICHYL DIPHOSPHATE SYNTHASE COMPLEX SUBUNIT NUS1"/>
    <property type="match status" value="1"/>
</dbReference>
<dbReference type="GO" id="GO:0045547">
    <property type="term" value="F:ditrans,polycis-polyprenyl diphosphate synthase [(2E,6E)-farnesyl diphosphate specific] activity"/>
    <property type="evidence" value="ECO:0007669"/>
    <property type="project" value="UniProtKB-EC"/>
</dbReference>
<proteinExistence type="inferred from homology"/>
<evidence type="ECO:0000256" key="8">
    <source>
        <dbReference type="ARBA" id="ARBA00022824"/>
    </source>
</evidence>
<dbReference type="OMA" id="WAWVANI"/>
<evidence type="ECO:0000256" key="7">
    <source>
        <dbReference type="ARBA" id="ARBA00022692"/>
    </source>
</evidence>
<dbReference type="EC" id="2.5.1.87" evidence="5"/>
<comment type="subcellular location">
    <subcellularLocation>
        <location evidence="2">Endoplasmic reticulum membrane</location>
    </subcellularLocation>
</comment>
<evidence type="ECO:0000256" key="12">
    <source>
        <dbReference type="ARBA" id="ARBA00047353"/>
    </source>
</evidence>
<dbReference type="STRING" id="48709.A0A1D2MNA0"/>
<evidence type="ECO:0000256" key="2">
    <source>
        <dbReference type="ARBA" id="ARBA00004586"/>
    </source>
</evidence>
<comment type="caution">
    <text evidence="13">The sequence shown here is derived from an EMBL/GenBank/DDBJ whole genome shotgun (WGS) entry which is preliminary data.</text>
</comment>
<keyword evidence="8" id="KW-0256">Endoplasmic reticulum</keyword>
<dbReference type="GO" id="GO:1904423">
    <property type="term" value="C:dehydrodolichyl diphosphate synthase complex"/>
    <property type="evidence" value="ECO:0007669"/>
    <property type="project" value="InterPro"/>
</dbReference>
<dbReference type="PANTHER" id="PTHR21528:SF0">
    <property type="entry name" value="DEHYDRODOLICHYL DIPHOSPHATE SYNTHASE COMPLEX SUBUNIT NUS1"/>
    <property type="match status" value="1"/>
</dbReference>
<keyword evidence="11" id="KW-0472">Membrane</keyword>
<dbReference type="InterPro" id="IPR036424">
    <property type="entry name" value="UPP_synth-like_sf"/>
</dbReference>
<dbReference type="Proteomes" id="UP000094527">
    <property type="component" value="Unassembled WGS sequence"/>
</dbReference>
<comment type="similarity">
    <text evidence="4">Belongs to the UPP synthase family.</text>
</comment>
<comment type="pathway">
    <text evidence="3">Protein modification; protein glycosylation.</text>
</comment>
<gene>
    <name evidence="13" type="ORF">Ocin01_12360</name>
</gene>
<name>A0A1D2MNA0_ORCCI</name>